<name>A0ABY4X1M3_9GAMM</name>
<accession>A0ABY4X1M3</accession>
<organism evidence="1 2">
    <name type="scientific">Grimontia kaedaensis</name>
    <dbReference type="NCBI Taxonomy" id="2872157"/>
    <lineage>
        <taxon>Bacteria</taxon>
        <taxon>Pseudomonadati</taxon>
        <taxon>Pseudomonadota</taxon>
        <taxon>Gammaproteobacteria</taxon>
        <taxon>Vibrionales</taxon>
        <taxon>Vibrionaceae</taxon>
        <taxon>Grimontia</taxon>
    </lineage>
</organism>
<keyword evidence="2" id="KW-1185">Reference proteome</keyword>
<dbReference type="EMBL" id="CP082276">
    <property type="protein sequence ID" value="USH05162.1"/>
    <property type="molecule type" value="Genomic_DNA"/>
</dbReference>
<dbReference type="InterPro" id="IPR025368">
    <property type="entry name" value="DUF4272"/>
</dbReference>
<dbReference type="RefSeq" id="WP_251881651.1">
    <property type="nucleotide sequence ID" value="NZ_CP082276.1"/>
</dbReference>
<dbReference type="Pfam" id="PF14094">
    <property type="entry name" value="DUF4272"/>
    <property type="match status" value="1"/>
</dbReference>
<sequence length="192" mass="22634">MEEIEEDIKIRTSREVAERVLGLIASIGKVHFPEENTKWIENNNIEQYLSTLESEFINTPSPDHQDLVKFSWRAEALVSLLWCLKGLDEMPAFDEQFYIWENELVIKAVSSTNEFLNCSELRDREAIDNMESFLYHQHWRVRDRDFGFNNDRPDEDDPDINELDTGIVYERRYGMSWVSGFGESWDDVPTDT</sequence>
<evidence type="ECO:0000313" key="2">
    <source>
        <dbReference type="Proteomes" id="UP001056255"/>
    </source>
</evidence>
<evidence type="ECO:0000313" key="1">
    <source>
        <dbReference type="EMBL" id="USH05162.1"/>
    </source>
</evidence>
<proteinExistence type="predicted"/>
<dbReference type="Proteomes" id="UP001056255">
    <property type="component" value="Chromosome II"/>
</dbReference>
<gene>
    <name evidence="1" type="ORF">K6Q96_18245</name>
</gene>
<protein>
    <submittedName>
        <fullName evidence="1">DUF4272 domain-containing protein</fullName>
    </submittedName>
</protein>
<reference evidence="1" key="1">
    <citation type="submission" date="2021-08" db="EMBL/GenBank/DDBJ databases">
        <authorList>
            <person name="Sakaguchi M."/>
            <person name="Kikuchi T."/>
            <person name="Urbanczyk H."/>
        </authorList>
    </citation>
    <scope>NUCLEOTIDE SEQUENCE</scope>
    <source>
        <strain evidence="1">020920N</strain>
    </source>
</reference>